<organism evidence="3 4">
    <name type="scientific">Caldisphaera lagunensis (strain DSM 15908 / JCM 11604 / ANMR 0165 / IC-154)</name>
    <dbReference type="NCBI Taxonomy" id="1056495"/>
    <lineage>
        <taxon>Archaea</taxon>
        <taxon>Thermoproteota</taxon>
        <taxon>Thermoprotei</taxon>
        <taxon>Acidilobales</taxon>
        <taxon>Caldisphaeraceae</taxon>
        <taxon>Caldisphaera</taxon>
    </lineage>
</organism>
<evidence type="ECO:0000313" key="3">
    <source>
        <dbReference type="EMBL" id="AFZ69928.1"/>
    </source>
</evidence>
<name>L0A7S8_CALLD</name>
<dbReference type="PANTHER" id="PTHR43364:SF4">
    <property type="entry name" value="NAD(P)-LINKED OXIDOREDUCTASE SUPERFAMILY PROTEIN"/>
    <property type="match status" value="1"/>
</dbReference>
<sequence length="342" mass="39156">MEYINLGWSGTKVSKICLGTMSFGDPSLQLYGKGGWIVGREQALKILEKAWDLGINFFDTANVYSKGSSEKILGEFLFGRRDDAVIATKVYFPMSDKPNDRGLSRKHVMKQVKDSLLRLKTDYIDLYQMHRWDYETPIEETLSTFNNLVSEGFIRYYGLSAVFGWQLAMVYYLAMAKGWERPVSIQSLYNLLYREDEREVLPFAKMHRLTYLAYSPTAVGILTGKYFIGGKIVIPEDKESTPERLWSNSNYYAKSIYVGPPDNDEIMKRLIELAQEKGVKPSQIAIAWLLHKGVIPIIGTSKVEHLEELVEAIMIKLTDKEIDDLEKPYKPKPFVHAIPPPM</sequence>
<evidence type="ECO:0000259" key="2">
    <source>
        <dbReference type="Pfam" id="PF00248"/>
    </source>
</evidence>
<gene>
    <name evidence="3" type="ordered locus">Calag_0141</name>
</gene>
<dbReference type="Pfam" id="PF00248">
    <property type="entry name" value="Aldo_ket_red"/>
    <property type="match status" value="1"/>
</dbReference>
<dbReference type="InterPro" id="IPR036812">
    <property type="entry name" value="NAD(P)_OxRdtase_dom_sf"/>
</dbReference>
<dbReference type="GeneID" id="14211401"/>
<dbReference type="InParanoid" id="L0A7S8"/>
<protein>
    <submittedName>
        <fullName evidence="3">Putative oxidoreductase, aryl-alcohol dehydrogenase like protein</fullName>
    </submittedName>
</protein>
<dbReference type="EMBL" id="CP003378">
    <property type="protein sequence ID" value="AFZ69928.1"/>
    <property type="molecule type" value="Genomic_DNA"/>
</dbReference>
<dbReference type="InterPro" id="IPR050523">
    <property type="entry name" value="AKR_Detox_Biosynth"/>
</dbReference>
<dbReference type="GO" id="GO:0016491">
    <property type="term" value="F:oxidoreductase activity"/>
    <property type="evidence" value="ECO:0007669"/>
    <property type="project" value="UniProtKB-KW"/>
</dbReference>
<dbReference type="STRING" id="1056495.Calag_0141"/>
<dbReference type="RefSeq" id="WP_015231826.1">
    <property type="nucleotide sequence ID" value="NC_019791.1"/>
</dbReference>
<reference evidence="4" key="1">
    <citation type="submission" date="2012-03" db="EMBL/GenBank/DDBJ databases">
        <title>Complete genome of Caldisphaera lagunensis DSM 15908.</title>
        <authorList>
            <person name="Lucas S."/>
            <person name="Copeland A."/>
            <person name="Lapidus A."/>
            <person name="Glavina del Rio T."/>
            <person name="Dalin E."/>
            <person name="Tice H."/>
            <person name="Bruce D."/>
            <person name="Goodwin L."/>
            <person name="Pitluck S."/>
            <person name="Peters L."/>
            <person name="Mikhailova N."/>
            <person name="Teshima H."/>
            <person name="Kyrpides N."/>
            <person name="Mavromatis K."/>
            <person name="Ivanova N."/>
            <person name="Brettin T."/>
            <person name="Detter J.C."/>
            <person name="Han C."/>
            <person name="Larimer F."/>
            <person name="Land M."/>
            <person name="Hauser L."/>
            <person name="Markowitz V."/>
            <person name="Cheng J.-F."/>
            <person name="Hugenholtz P."/>
            <person name="Woyke T."/>
            <person name="Wu D."/>
            <person name="Spring S."/>
            <person name="Schroeder M."/>
            <person name="Brambilla E."/>
            <person name="Klenk H.-P."/>
            <person name="Eisen J.A."/>
        </authorList>
    </citation>
    <scope>NUCLEOTIDE SEQUENCE [LARGE SCALE GENOMIC DNA]</scope>
    <source>
        <strain evidence="4">DSM 15908 / JCM 11604 / IC-154</strain>
    </source>
</reference>
<evidence type="ECO:0000256" key="1">
    <source>
        <dbReference type="ARBA" id="ARBA00023002"/>
    </source>
</evidence>
<dbReference type="FunCoup" id="L0A7S8">
    <property type="interactions" value="50"/>
</dbReference>
<dbReference type="OrthoDB" id="7236at2157"/>
<dbReference type="SUPFAM" id="SSF51430">
    <property type="entry name" value="NAD(P)-linked oxidoreductase"/>
    <property type="match status" value="1"/>
</dbReference>
<keyword evidence="4" id="KW-1185">Reference proteome</keyword>
<dbReference type="FunFam" id="3.20.20.100:FF:000004">
    <property type="entry name" value="Oxidoreductase, aldo/keto reductase"/>
    <property type="match status" value="1"/>
</dbReference>
<dbReference type="InterPro" id="IPR023210">
    <property type="entry name" value="NADP_OxRdtase_dom"/>
</dbReference>
<dbReference type="CDD" id="cd19079">
    <property type="entry name" value="AKR_EcYajO-like"/>
    <property type="match status" value="1"/>
</dbReference>
<dbReference type="KEGG" id="clg:Calag_0141"/>
<dbReference type="eggNOG" id="arCOG01617">
    <property type="taxonomic scope" value="Archaea"/>
</dbReference>
<proteinExistence type="predicted"/>
<accession>L0A7S8</accession>
<dbReference type="GO" id="GO:0005829">
    <property type="term" value="C:cytosol"/>
    <property type="evidence" value="ECO:0007669"/>
    <property type="project" value="UniProtKB-ARBA"/>
</dbReference>
<keyword evidence="1" id="KW-0560">Oxidoreductase</keyword>
<evidence type="ECO:0000313" key="4">
    <source>
        <dbReference type="Proteomes" id="UP000010469"/>
    </source>
</evidence>
<dbReference type="Proteomes" id="UP000010469">
    <property type="component" value="Chromosome"/>
</dbReference>
<dbReference type="HOGENOM" id="CLU_023205_2_0_2"/>
<dbReference type="AlphaFoldDB" id="L0A7S8"/>
<feature type="domain" description="NADP-dependent oxidoreductase" evidence="2">
    <location>
        <begin position="15"/>
        <end position="327"/>
    </location>
</feature>
<dbReference type="Gene3D" id="3.20.20.100">
    <property type="entry name" value="NADP-dependent oxidoreductase domain"/>
    <property type="match status" value="1"/>
</dbReference>
<dbReference type="PANTHER" id="PTHR43364">
    <property type="entry name" value="NADH-SPECIFIC METHYLGLYOXAL REDUCTASE-RELATED"/>
    <property type="match status" value="1"/>
</dbReference>